<proteinExistence type="predicted"/>
<sequence length="329" mass="35148">MMTEFRAHIRARLGHRLALSLDSLVPVAAAGQARRHSVASAADIQDGMPFDSAVFQTQHVQPPAPSPERTTQTTRTQPPADMPARADRLTGQAPRPPALRLVSDQDDAPHPLPLDRDAPMHPAPAISGSMDAPTQTATTGADMPGATTDAAPSLLQQRMNADATATTPRVPNSPDTVLAAILRNAQSRRATMTYPFEGTFHLQRQSDATAHGTSHARLGGSATSDQLPRRVADPTLPVSPVGQAPSVMAIRTTSPDATSSLSPIAQLDAYLPRERIRPNASVSAPDKQSADRAETDDDFMFDQRLRAALSRILTDDLRRHGLGTDGEGW</sequence>
<name>A0AAN0NJV4_9RHOB</name>
<dbReference type="EMBL" id="CP151767">
    <property type="protein sequence ID" value="WZU68867.1"/>
    <property type="molecule type" value="Genomic_DNA"/>
</dbReference>
<accession>A0AAN0NJV4</accession>
<feature type="region of interest" description="Disordered" evidence="1">
    <location>
        <begin position="276"/>
        <end position="295"/>
    </location>
</feature>
<feature type="region of interest" description="Disordered" evidence="1">
    <location>
        <begin position="205"/>
        <end position="240"/>
    </location>
</feature>
<feature type="compositionally biased region" description="Low complexity" evidence="1">
    <location>
        <begin position="69"/>
        <end position="79"/>
    </location>
</feature>
<organism evidence="2 3">
    <name type="scientific">Yoonia rhodophyticola</name>
    <dbReference type="NCBI Taxonomy" id="3137370"/>
    <lineage>
        <taxon>Bacteria</taxon>
        <taxon>Pseudomonadati</taxon>
        <taxon>Pseudomonadota</taxon>
        <taxon>Alphaproteobacteria</taxon>
        <taxon>Rhodobacterales</taxon>
        <taxon>Paracoccaceae</taxon>
        <taxon>Yoonia</taxon>
    </lineage>
</organism>
<dbReference type="Proteomes" id="UP001470809">
    <property type="component" value="Chromosome"/>
</dbReference>
<keyword evidence="3" id="KW-1185">Reference proteome</keyword>
<evidence type="ECO:0000256" key="1">
    <source>
        <dbReference type="SAM" id="MobiDB-lite"/>
    </source>
</evidence>
<protein>
    <submittedName>
        <fullName evidence="2">Uncharacterized protein</fullName>
    </submittedName>
</protein>
<dbReference type="AlphaFoldDB" id="A0AAN0NJV4"/>
<gene>
    <name evidence="2" type="ORF">AABB31_08385</name>
</gene>
<feature type="compositionally biased region" description="Basic and acidic residues" evidence="1">
    <location>
        <begin position="107"/>
        <end position="119"/>
    </location>
</feature>
<feature type="region of interest" description="Disordered" evidence="1">
    <location>
        <begin position="58"/>
        <end position="144"/>
    </location>
</feature>
<reference evidence="2" key="1">
    <citation type="submission" date="2024-08" db="EMBL/GenBank/DDBJ databases">
        <title>Phylogenomic analyses of a clade within the roseobacter group suggest taxonomic reassignments of species of the genera Aestuariivita, Citreicella, Loktanella, Nautella, Pelagibaca, Ruegeria, Thalassobius, Thiobacimonas and Tropicibacter, and the proposal o.</title>
        <authorList>
            <person name="Jeon C.O."/>
        </authorList>
    </citation>
    <scope>NUCLEOTIDE SEQUENCE</scope>
    <source>
        <strain evidence="2">SS1-5</strain>
    </source>
</reference>
<dbReference type="RefSeq" id="WP_342078160.1">
    <property type="nucleotide sequence ID" value="NZ_CP151767.2"/>
</dbReference>
<evidence type="ECO:0000313" key="2">
    <source>
        <dbReference type="EMBL" id="WZU68867.1"/>
    </source>
</evidence>
<evidence type="ECO:0000313" key="3">
    <source>
        <dbReference type="Proteomes" id="UP001470809"/>
    </source>
</evidence>
<dbReference type="KEGG" id="yrh:AABB31_08385"/>